<accession>A0AA39T5G9</accession>
<evidence type="ECO:0000256" key="2">
    <source>
        <dbReference type="ARBA" id="ARBA00022737"/>
    </source>
</evidence>
<keyword evidence="6" id="KW-1185">Reference proteome</keyword>
<protein>
    <recommendedName>
        <fullName evidence="4">C-JID domain-containing protein</fullName>
    </recommendedName>
</protein>
<dbReference type="InterPro" id="IPR045344">
    <property type="entry name" value="C-JID"/>
</dbReference>
<evidence type="ECO:0000259" key="4">
    <source>
        <dbReference type="Pfam" id="PF20160"/>
    </source>
</evidence>
<evidence type="ECO:0000313" key="5">
    <source>
        <dbReference type="EMBL" id="KAK0602483.1"/>
    </source>
</evidence>
<dbReference type="InterPro" id="IPR044974">
    <property type="entry name" value="Disease_R_plants"/>
</dbReference>
<dbReference type="Pfam" id="PF07725">
    <property type="entry name" value="LRR_3"/>
    <property type="match status" value="1"/>
</dbReference>
<dbReference type="InterPro" id="IPR032675">
    <property type="entry name" value="LRR_dom_sf"/>
</dbReference>
<reference evidence="5" key="1">
    <citation type="journal article" date="2022" name="Plant J.">
        <title>Strategies of tolerance reflected in two North American maple genomes.</title>
        <authorList>
            <person name="McEvoy S.L."/>
            <person name="Sezen U.U."/>
            <person name="Trouern-Trend A."/>
            <person name="McMahon S.M."/>
            <person name="Schaberg P.G."/>
            <person name="Yang J."/>
            <person name="Wegrzyn J.L."/>
            <person name="Swenson N.G."/>
        </authorList>
    </citation>
    <scope>NUCLEOTIDE SEQUENCE</scope>
    <source>
        <strain evidence="5">NS2018</strain>
    </source>
</reference>
<sequence>MRCICSQSVVFQNFLRPILELDVVQVEDGVGSESTSSSSSRYATITGDGAVCWQKEIEIQRRKKEMLEKNGTKAVEGIYLKMDNRKEYGRLNLSCQVFDKMPNLRLLLFFHYSVHLPNGLNSLPDELIILKWPTYPLRALPSNFSPEKLVKLDLSNSNIEQLWEETKHAPKLKWLILSYCTNLIKIPNLTDSLSLKKVDLTGCNSLVEFPSSVQQLTKLQHLSLGGCSNVTKFPLTSKSIESLDLSGTAIEEVPSSIQSLTNLTKLGLTRCRRLKHISASIFKLKSVHSLDLDDCSELETFPEISETMEILNSLELSGTAITDLHSSIECLNGCKELWQLGPPHYEEVKFLFTNCLNLDQKTVSNVFEESLKGSEEPPTQFSIYFSGNKIPEWFTYQSQGSSINIRVLCQDLVNRKFMGFAVCAVLGIKEYHGYPNDLSVYICCRFEICDDHKCFSYHDYPNIHAVNVCSRFETRYGHQFFSAGKKFINSDHILLGYPSFSEFLSSSQIVEMLRDSECDYVDIPFEFMNQYDYLEVKYCAVHPIIYAEPIEIISATIEDSGVTSLKKSGRSNDNEEEVEPPPKRICTQPN</sequence>
<gene>
    <name evidence="5" type="ORF">LWI29_033894</name>
</gene>
<dbReference type="Gene3D" id="3.80.10.10">
    <property type="entry name" value="Ribonuclease Inhibitor"/>
    <property type="match status" value="2"/>
</dbReference>
<dbReference type="PANTHER" id="PTHR11017">
    <property type="entry name" value="LEUCINE-RICH REPEAT-CONTAINING PROTEIN"/>
    <property type="match status" value="1"/>
</dbReference>
<organism evidence="5 6">
    <name type="scientific">Acer saccharum</name>
    <name type="common">Sugar maple</name>
    <dbReference type="NCBI Taxonomy" id="4024"/>
    <lineage>
        <taxon>Eukaryota</taxon>
        <taxon>Viridiplantae</taxon>
        <taxon>Streptophyta</taxon>
        <taxon>Embryophyta</taxon>
        <taxon>Tracheophyta</taxon>
        <taxon>Spermatophyta</taxon>
        <taxon>Magnoliopsida</taxon>
        <taxon>eudicotyledons</taxon>
        <taxon>Gunneridae</taxon>
        <taxon>Pentapetalae</taxon>
        <taxon>rosids</taxon>
        <taxon>malvids</taxon>
        <taxon>Sapindales</taxon>
        <taxon>Sapindaceae</taxon>
        <taxon>Hippocastanoideae</taxon>
        <taxon>Acereae</taxon>
        <taxon>Acer</taxon>
    </lineage>
</organism>
<comment type="caution">
    <text evidence="5">The sequence shown here is derived from an EMBL/GenBank/DDBJ whole genome shotgun (WGS) entry which is preliminary data.</text>
</comment>
<dbReference type="GO" id="GO:0006952">
    <property type="term" value="P:defense response"/>
    <property type="evidence" value="ECO:0007669"/>
    <property type="project" value="InterPro"/>
</dbReference>
<dbReference type="Proteomes" id="UP001168877">
    <property type="component" value="Unassembled WGS sequence"/>
</dbReference>
<keyword evidence="2" id="KW-0677">Repeat</keyword>
<feature type="domain" description="C-JID" evidence="4">
    <location>
        <begin position="385"/>
        <end position="548"/>
    </location>
</feature>
<evidence type="ECO:0000256" key="1">
    <source>
        <dbReference type="ARBA" id="ARBA00022614"/>
    </source>
</evidence>
<proteinExistence type="predicted"/>
<dbReference type="Pfam" id="PF20160">
    <property type="entry name" value="C-JID"/>
    <property type="match status" value="1"/>
</dbReference>
<dbReference type="EMBL" id="JAUESC010000003">
    <property type="protein sequence ID" value="KAK0602483.1"/>
    <property type="molecule type" value="Genomic_DNA"/>
</dbReference>
<evidence type="ECO:0000313" key="6">
    <source>
        <dbReference type="Proteomes" id="UP001168877"/>
    </source>
</evidence>
<evidence type="ECO:0000256" key="3">
    <source>
        <dbReference type="SAM" id="MobiDB-lite"/>
    </source>
</evidence>
<dbReference type="SUPFAM" id="SSF52058">
    <property type="entry name" value="L domain-like"/>
    <property type="match status" value="1"/>
</dbReference>
<reference evidence="5" key="2">
    <citation type="submission" date="2023-06" db="EMBL/GenBank/DDBJ databases">
        <authorList>
            <person name="Swenson N.G."/>
            <person name="Wegrzyn J.L."/>
            <person name="Mcevoy S.L."/>
        </authorList>
    </citation>
    <scope>NUCLEOTIDE SEQUENCE</scope>
    <source>
        <strain evidence="5">NS2018</strain>
        <tissue evidence="5">Leaf</tissue>
    </source>
</reference>
<dbReference type="InterPro" id="IPR011713">
    <property type="entry name" value="Leu-rich_rpt_3"/>
</dbReference>
<dbReference type="PANTHER" id="PTHR11017:SF479">
    <property type="entry name" value="DISEASE RESISTANCE PROTEIN (TIR-NBS-LRR CLASS) FAMILY"/>
    <property type="match status" value="1"/>
</dbReference>
<dbReference type="AlphaFoldDB" id="A0AA39T5G9"/>
<keyword evidence="1" id="KW-0433">Leucine-rich repeat</keyword>
<feature type="region of interest" description="Disordered" evidence="3">
    <location>
        <begin position="563"/>
        <end position="590"/>
    </location>
</feature>
<name>A0AA39T5G9_ACESA</name>